<gene>
    <name evidence="3" type="ORF">M3A82_011080</name>
</gene>
<keyword evidence="3" id="KW-0540">Nuclease</keyword>
<evidence type="ECO:0000313" key="3">
    <source>
        <dbReference type="EMBL" id="MCV7629868.1"/>
    </source>
</evidence>
<proteinExistence type="predicted"/>
<keyword evidence="3" id="KW-0255">Endonuclease</keyword>
<dbReference type="RefSeq" id="WP_260446535.1">
    <property type="nucleotide sequence ID" value="NZ_CP058971.1"/>
</dbReference>
<feature type="chain" id="PRO_5042823953" evidence="1">
    <location>
        <begin position="44"/>
        <end position="235"/>
    </location>
</feature>
<dbReference type="GO" id="GO:0004519">
    <property type="term" value="F:endonuclease activity"/>
    <property type="evidence" value="ECO:0007669"/>
    <property type="project" value="UniProtKB-KW"/>
</dbReference>
<reference evidence="3" key="1">
    <citation type="submission" date="2023-06" db="EMBL/GenBank/DDBJ databases">
        <title>lsaBGC provides a comprehensive framework for evolutionary analysis of biosynthetic gene clusters within focal taxa.</title>
        <authorList>
            <person name="Salamzade R."/>
            <person name="Sandstrom S."/>
            <person name="Kalan L.R."/>
        </authorList>
    </citation>
    <scope>NUCLEOTIDE SEQUENCE</scope>
    <source>
        <strain evidence="3">P3-SID899</strain>
    </source>
</reference>
<dbReference type="Pfam" id="PF07510">
    <property type="entry name" value="GmrSD_C"/>
    <property type="match status" value="1"/>
</dbReference>
<sequence length="235" mass="25362">MQSRIPLIRARTSPMSRHSLASLATAAAFVATAVFGGAAPASAGTTYSAPLRTAVSSLAVAAENNTGYDRDAQFGGWKDANGDCQNTRAEVLIAESKVSPTYTTTRKCTVAKGKWVTGWDLVTHTSASTVQIDHMVPVHEAWGSGARYWTQAKRVAFYNDLDDTRSLNAQTSALNSSKQARGPEAWLPPKNQCQYIADWTAVKIRWGLKADATEKAFLVKKAASCANTTLKVTRY</sequence>
<name>A0AAP3AL29_MICLU</name>
<feature type="signal peptide" evidence="1">
    <location>
        <begin position="1"/>
        <end position="43"/>
    </location>
</feature>
<dbReference type="PANTHER" id="PTHR24094">
    <property type="entry name" value="SECRETED PROTEIN"/>
    <property type="match status" value="1"/>
</dbReference>
<evidence type="ECO:0000256" key="1">
    <source>
        <dbReference type="SAM" id="SignalP"/>
    </source>
</evidence>
<accession>A0AAP3AL29</accession>
<dbReference type="EMBL" id="JALXKZ020000041">
    <property type="protein sequence ID" value="MCV7629868.1"/>
    <property type="molecule type" value="Genomic_DNA"/>
</dbReference>
<organism evidence="3 4">
    <name type="scientific">Micrococcus luteus</name>
    <name type="common">Micrococcus lysodeikticus</name>
    <dbReference type="NCBI Taxonomy" id="1270"/>
    <lineage>
        <taxon>Bacteria</taxon>
        <taxon>Bacillati</taxon>
        <taxon>Actinomycetota</taxon>
        <taxon>Actinomycetes</taxon>
        <taxon>Micrococcales</taxon>
        <taxon>Micrococcaceae</taxon>
        <taxon>Micrococcus</taxon>
    </lineage>
</organism>
<dbReference type="AlphaFoldDB" id="A0AAP3AL29"/>
<evidence type="ECO:0000259" key="2">
    <source>
        <dbReference type="Pfam" id="PF07510"/>
    </source>
</evidence>
<keyword evidence="1" id="KW-0732">Signal</keyword>
<keyword evidence="3" id="KW-0378">Hydrolase</keyword>
<feature type="domain" description="GmrSD restriction endonucleases C-terminal" evidence="2">
    <location>
        <begin position="94"/>
        <end position="220"/>
    </location>
</feature>
<protein>
    <submittedName>
        <fullName evidence="3">HNH endonuclease family protein</fullName>
    </submittedName>
</protein>
<dbReference type="InterPro" id="IPR011089">
    <property type="entry name" value="GmrSD_C"/>
</dbReference>
<evidence type="ECO:0000313" key="4">
    <source>
        <dbReference type="Proteomes" id="UP001205867"/>
    </source>
</evidence>
<dbReference type="PANTHER" id="PTHR24094:SF15">
    <property type="entry name" value="AMP-DEPENDENT SYNTHETASE_LIGASE DOMAIN-CONTAINING PROTEIN-RELATED"/>
    <property type="match status" value="1"/>
</dbReference>
<dbReference type="Proteomes" id="UP001205867">
    <property type="component" value="Unassembled WGS sequence"/>
</dbReference>
<comment type="caution">
    <text evidence="3">The sequence shown here is derived from an EMBL/GenBank/DDBJ whole genome shotgun (WGS) entry which is preliminary data.</text>
</comment>